<dbReference type="EMBL" id="JBHTAI010000008">
    <property type="protein sequence ID" value="MFC7149749.1"/>
    <property type="molecule type" value="Genomic_DNA"/>
</dbReference>
<evidence type="ECO:0000256" key="1">
    <source>
        <dbReference type="ARBA" id="ARBA00004651"/>
    </source>
</evidence>
<evidence type="ECO:0000256" key="4">
    <source>
        <dbReference type="ARBA" id="ARBA00022692"/>
    </source>
</evidence>
<evidence type="ECO:0000259" key="8">
    <source>
        <dbReference type="PROSITE" id="PS50928"/>
    </source>
</evidence>
<proteinExistence type="inferred from homology"/>
<keyword evidence="10" id="KW-1185">Reference proteome</keyword>
<keyword evidence="4 7" id="KW-0812">Transmembrane</keyword>
<evidence type="ECO:0000313" key="9">
    <source>
        <dbReference type="EMBL" id="MFC7149749.1"/>
    </source>
</evidence>
<feature type="transmembrane region" description="Helical" evidence="7">
    <location>
        <begin position="137"/>
        <end position="157"/>
    </location>
</feature>
<feature type="transmembrane region" description="Helical" evidence="7">
    <location>
        <begin position="178"/>
        <end position="203"/>
    </location>
</feature>
<dbReference type="PROSITE" id="PS50928">
    <property type="entry name" value="ABC_TM1"/>
    <property type="match status" value="1"/>
</dbReference>
<protein>
    <submittedName>
        <fullName evidence="9">Carbohydrate ABC transporter permease</fullName>
    </submittedName>
</protein>
<dbReference type="Proteomes" id="UP001596378">
    <property type="component" value="Unassembled WGS sequence"/>
</dbReference>
<feature type="transmembrane region" description="Helical" evidence="7">
    <location>
        <begin position="7"/>
        <end position="28"/>
    </location>
</feature>
<comment type="subcellular location">
    <subcellularLocation>
        <location evidence="1 7">Cell membrane</location>
        <topology evidence="1 7">Multi-pass membrane protein</topology>
    </subcellularLocation>
</comment>
<dbReference type="RefSeq" id="WP_378049182.1">
    <property type="nucleotide sequence ID" value="NZ_JBHMDN010000020.1"/>
</dbReference>
<name>A0ABW2FCV0_9BACL</name>
<comment type="caution">
    <text evidence="9">The sequence shown here is derived from an EMBL/GenBank/DDBJ whole genome shotgun (WGS) entry which is preliminary data.</text>
</comment>
<evidence type="ECO:0000256" key="2">
    <source>
        <dbReference type="ARBA" id="ARBA00022448"/>
    </source>
</evidence>
<feature type="domain" description="ABC transmembrane type-1" evidence="8">
    <location>
        <begin position="71"/>
        <end position="258"/>
    </location>
</feature>
<feature type="transmembrane region" description="Helical" evidence="7">
    <location>
        <begin position="249"/>
        <end position="266"/>
    </location>
</feature>
<evidence type="ECO:0000256" key="6">
    <source>
        <dbReference type="ARBA" id="ARBA00023136"/>
    </source>
</evidence>
<dbReference type="Gene3D" id="1.10.3720.10">
    <property type="entry name" value="MetI-like"/>
    <property type="match status" value="1"/>
</dbReference>
<evidence type="ECO:0000256" key="7">
    <source>
        <dbReference type="RuleBase" id="RU363032"/>
    </source>
</evidence>
<evidence type="ECO:0000256" key="3">
    <source>
        <dbReference type="ARBA" id="ARBA00022475"/>
    </source>
</evidence>
<organism evidence="9 10">
    <name type="scientific">Cohnella cellulosilytica</name>
    <dbReference type="NCBI Taxonomy" id="986710"/>
    <lineage>
        <taxon>Bacteria</taxon>
        <taxon>Bacillati</taxon>
        <taxon>Bacillota</taxon>
        <taxon>Bacilli</taxon>
        <taxon>Bacillales</taxon>
        <taxon>Paenibacillaceae</taxon>
        <taxon>Cohnella</taxon>
    </lineage>
</organism>
<sequence>MNNKKSFFRTLNLVFFALLNIAMIYPFWHTLVGSMISFEEYSNYKLLLFPREPNFDAYREIIERGDIFRPLQNTVVITVLGTFLSLFATAWTAYGLSKDFLGSRAIMTIIALTMFFNGGLIPQYLLYKHLGLLNSMWVYIVPALINTFFLIIMRTNFSGFPKEIEESAKVDGCNEFGIFFRIILPLSKPVMATIGLFYAVGFWNTFYASLMFVTEAGKKTLYEYIYKIVSNQEGSQFATSVAFGEATKFANIVIAVVPIMLVYPFLQKYFVNGTMVGAVKG</sequence>
<reference evidence="10" key="1">
    <citation type="journal article" date="2019" name="Int. J. Syst. Evol. Microbiol.">
        <title>The Global Catalogue of Microorganisms (GCM) 10K type strain sequencing project: providing services to taxonomists for standard genome sequencing and annotation.</title>
        <authorList>
            <consortium name="The Broad Institute Genomics Platform"/>
            <consortium name="The Broad Institute Genome Sequencing Center for Infectious Disease"/>
            <person name="Wu L."/>
            <person name="Ma J."/>
        </authorList>
    </citation>
    <scope>NUCLEOTIDE SEQUENCE [LARGE SCALE GENOMIC DNA]</scope>
    <source>
        <strain evidence="10">KCTC 12907</strain>
    </source>
</reference>
<comment type="similarity">
    <text evidence="7">Belongs to the binding-protein-dependent transport system permease family.</text>
</comment>
<gene>
    <name evidence="9" type="ORF">ACFQMJ_14590</name>
</gene>
<dbReference type="InterPro" id="IPR000515">
    <property type="entry name" value="MetI-like"/>
</dbReference>
<dbReference type="PANTHER" id="PTHR43744">
    <property type="entry name" value="ABC TRANSPORTER PERMEASE PROTEIN MG189-RELATED-RELATED"/>
    <property type="match status" value="1"/>
</dbReference>
<dbReference type="CDD" id="cd06261">
    <property type="entry name" value="TM_PBP2"/>
    <property type="match status" value="1"/>
</dbReference>
<dbReference type="InterPro" id="IPR035906">
    <property type="entry name" value="MetI-like_sf"/>
</dbReference>
<feature type="transmembrane region" description="Helical" evidence="7">
    <location>
        <begin position="75"/>
        <end position="94"/>
    </location>
</feature>
<evidence type="ECO:0000256" key="5">
    <source>
        <dbReference type="ARBA" id="ARBA00022989"/>
    </source>
</evidence>
<dbReference type="Pfam" id="PF00528">
    <property type="entry name" value="BPD_transp_1"/>
    <property type="match status" value="1"/>
</dbReference>
<accession>A0ABW2FCV0</accession>
<feature type="transmembrane region" description="Helical" evidence="7">
    <location>
        <begin position="106"/>
        <end position="125"/>
    </location>
</feature>
<keyword evidence="5 7" id="KW-1133">Transmembrane helix</keyword>
<dbReference type="PANTHER" id="PTHR43744:SF9">
    <property type="entry name" value="POLYGALACTURONAN_RHAMNOGALACTURONAN TRANSPORT SYSTEM PERMEASE PROTEIN YTCP"/>
    <property type="match status" value="1"/>
</dbReference>
<keyword evidence="3" id="KW-1003">Cell membrane</keyword>
<evidence type="ECO:0000313" key="10">
    <source>
        <dbReference type="Proteomes" id="UP001596378"/>
    </source>
</evidence>
<dbReference type="SUPFAM" id="SSF161098">
    <property type="entry name" value="MetI-like"/>
    <property type="match status" value="1"/>
</dbReference>
<keyword evidence="2 7" id="KW-0813">Transport</keyword>
<keyword evidence="6 7" id="KW-0472">Membrane</keyword>